<organism evidence="1 2">
    <name type="scientific">Heterorhabditis bacteriophora</name>
    <name type="common">Entomopathogenic nematode worm</name>
    <dbReference type="NCBI Taxonomy" id="37862"/>
    <lineage>
        <taxon>Eukaryota</taxon>
        <taxon>Metazoa</taxon>
        <taxon>Ecdysozoa</taxon>
        <taxon>Nematoda</taxon>
        <taxon>Chromadorea</taxon>
        <taxon>Rhabditida</taxon>
        <taxon>Rhabditina</taxon>
        <taxon>Rhabditomorpha</taxon>
        <taxon>Strongyloidea</taxon>
        <taxon>Heterorhabditidae</taxon>
        <taxon>Heterorhabditis</taxon>
    </lineage>
</organism>
<evidence type="ECO:0000313" key="1">
    <source>
        <dbReference type="Proteomes" id="UP000095283"/>
    </source>
</evidence>
<dbReference type="WBParaSite" id="Hba_07458">
    <property type="protein sequence ID" value="Hba_07458"/>
    <property type="gene ID" value="Hba_07458"/>
</dbReference>
<keyword evidence="1" id="KW-1185">Reference proteome</keyword>
<proteinExistence type="predicted"/>
<dbReference type="AlphaFoldDB" id="A0A1I7WQT8"/>
<evidence type="ECO:0000313" key="2">
    <source>
        <dbReference type="WBParaSite" id="Hba_07458"/>
    </source>
</evidence>
<reference evidence="2" key="1">
    <citation type="submission" date="2016-11" db="UniProtKB">
        <authorList>
            <consortium name="WormBaseParasite"/>
        </authorList>
    </citation>
    <scope>IDENTIFICATION</scope>
</reference>
<sequence length="30" mass="3424">MECGVVDVRCEHKVENIQLSNIQLGNSRHD</sequence>
<protein>
    <submittedName>
        <fullName evidence="2">Exopolygalacturonase</fullName>
    </submittedName>
</protein>
<name>A0A1I7WQT8_HETBA</name>
<dbReference type="Proteomes" id="UP000095283">
    <property type="component" value="Unplaced"/>
</dbReference>
<accession>A0A1I7WQT8</accession>